<sequence length="143" mass="16464">MILGKRILFALSTIFILSCRSDRLDQKLSSELKVLTCNCFKKPIQFAGFLARKHPEIAQELWCSASIKNSSKKVIEQLIVTVQMQTETGYMLNQDDLYSDRDYYKSGAVIKFKSSYGTRYDLRYRKALCFIKEINVKEDGGNP</sequence>
<evidence type="ECO:0000313" key="1">
    <source>
        <dbReference type="EMBL" id="TGM16925.1"/>
    </source>
</evidence>
<dbReference type="PROSITE" id="PS51257">
    <property type="entry name" value="PROKAR_LIPOPROTEIN"/>
    <property type="match status" value="1"/>
</dbReference>
<organism evidence="1 2">
    <name type="scientific">Leptospira stimsonii</name>
    <dbReference type="NCBI Taxonomy" id="2202203"/>
    <lineage>
        <taxon>Bacteria</taxon>
        <taxon>Pseudomonadati</taxon>
        <taxon>Spirochaetota</taxon>
        <taxon>Spirochaetia</taxon>
        <taxon>Leptospirales</taxon>
        <taxon>Leptospiraceae</taxon>
        <taxon>Leptospira</taxon>
    </lineage>
</organism>
<dbReference type="EMBL" id="RQGT01000066">
    <property type="protein sequence ID" value="TGM16925.1"/>
    <property type="molecule type" value="Genomic_DNA"/>
</dbReference>
<accession>A0ABY2N4R2</accession>
<name>A0ABY2N4R2_9LEPT</name>
<dbReference type="Proteomes" id="UP000297422">
    <property type="component" value="Unassembled WGS sequence"/>
</dbReference>
<reference evidence="2" key="1">
    <citation type="journal article" date="2019" name="PLoS Negl. Trop. Dis.">
        <title>Revisiting the worldwide diversity of Leptospira species in the environment.</title>
        <authorList>
            <person name="Vincent A.T."/>
            <person name="Schiettekatte O."/>
            <person name="Bourhy P."/>
            <person name="Veyrier F.J."/>
            <person name="Picardeau M."/>
        </authorList>
    </citation>
    <scope>NUCLEOTIDE SEQUENCE [LARGE SCALE GENOMIC DNA]</scope>
    <source>
        <strain evidence="2">201702407</strain>
    </source>
</reference>
<evidence type="ECO:0000313" key="2">
    <source>
        <dbReference type="Proteomes" id="UP000297422"/>
    </source>
</evidence>
<keyword evidence="2" id="KW-1185">Reference proteome</keyword>
<protein>
    <recommendedName>
        <fullName evidence="3">Lipoprotein</fullName>
    </recommendedName>
</protein>
<comment type="caution">
    <text evidence="1">The sequence shown here is derived from an EMBL/GenBank/DDBJ whole genome shotgun (WGS) entry which is preliminary data.</text>
</comment>
<gene>
    <name evidence="1" type="ORF">EHQ90_08485</name>
</gene>
<evidence type="ECO:0008006" key="3">
    <source>
        <dbReference type="Google" id="ProtNLM"/>
    </source>
</evidence>
<proteinExistence type="predicted"/>